<evidence type="ECO:0000256" key="2">
    <source>
        <dbReference type="ARBA" id="ARBA00007639"/>
    </source>
</evidence>
<comment type="caution">
    <text evidence="6">The sequence shown here is derived from an EMBL/GenBank/DDBJ whole genome shotgun (WGS) entry which is preliminary data.</text>
</comment>
<evidence type="ECO:0000256" key="3">
    <source>
        <dbReference type="ARBA" id="ARBA00022729"/>
    </source>
</evidence>
<organism evidence="6 7">
    <name type="scientific">Cryobacterium levicorallinum</name>
    <dbReference type="NCBI Taxonomy" id="995038"/>
    <lineage>
        <taxon>Bacteria</taxon>
        <taxon>Bacillati</taxon>
        <taxon>Actinomycetota</taxon>
        <taxon>Actinomycetes</taxon>
        <taxon>Micrococcales</taxon>
        <taxon>Microbacteriaceae</taxon>
        <taxon>Cryobacterium</taxon>
    </lineage>
</organism>
<feature type="signal peptide" evidence="4">
    <location>
        <begin position="1"/>
        <end position="33"/>
    </location>
</feature>
<comment type="similarity">
    <text evidence="2">Belongs to the bacterial solute-binding protein 2 family.</text>
</comment>
<dbReference type="EMBL" id="SOFE01000014">
    <property type="protein sequence ID" value="TFB85158.1"/>
    <property type="molecule type" value="Genomic_DNA"/>
</dbReference>
<reference evidence="6 7" key="1">
    <citation type="submission" date="2019-03" db="EMBL/GenBank/DDBJ databases">
        <title>Genomics of glacier-inhabiting Cryobacterium strains.</title>
        <authorList>
            <person name="Liu Q."/>
            <person name="Xin Y.-H."/>
        </authorList>
    </citation>
    <scope>NUCLEOTIDE SEQUENCE [LARGE SCALE GENOMIC DNA]</scope>
    <source>
        <strain evidence="6 7">Hh34</strain>
    </source>
</reference>
<dbReference type="GO" id="GO:0030313">
    <property type="term" value="C:cell envelope"/>
    <property type="evidence" value="ECO:0007669"/>
    <property type="project" value="UniProtKB-SubCell"/>
</dbReference>
<evidence type="ECO:0000259" key="5">
    <source>
        <dbReference type="Pfam" id="PF13407"/>
    </source>
</evidence>
<dbReference type="PANTHER" id="PTHR46847:SF1">
    <property type="entry name" value="D-ALLOSE-BINDING PERIPLASMIC PROTEIN-RELATED"/>
    <property type="match status" value="1"/>
</dbReference>
<keyword evidence="3 4" id="KW-0732">Signal</keyword>
<dbReference type="InterPro" id="IPR028082">
    <property type="entry name" value="Peripla_BP_I"/>
</dbReference>
<dbReference type="SUPFAM" id="SSF53822">
    <property type="entry name" value="Periplasmic binding protein-like I"/>
    <property type="match status" value="1"/>
</dbReference>
<dbReference type="GO" id="GO:0030246">
    <property type="term" value="F:carbohydrate binding"/>
    <property type="evidence" value="ECO:0007669"/>
    <property type="project" value="UniProtKB-ARBA"/>
</dbReference>
<name>A0A4R8VMJ6_9MICO</name>
<proteinExistence type="inferred from homology"/>
<feature type="chain" id="PRO_5038742459" evidence="4">
    <location>
        <begin position="34"/>
        <end position="341"/>
    </location>
</feature>
<dbReference type="InterPro" id="IPR025997">
    <property type="entry name" value="SBP_2_dom"/>
</dbReference>
<dbReference type="Gene3D" id="3.40.50.2300">
    <property type="match status" value="2"/>
</dbReference>
<gene>
    <name evidence="6" type="ORF">E3O11_08985</name>
</gene>
<dbReference type="Proteomes" id="UP000297963">
    <property type="component" value="Unassembled WGS sequence"/>
</dbReference>
<evidence type="ECO:0000313" key="7">
    <source>
        <dbReference type="Proteomes" id="UP000297963"/>
    </source>
</evidence>
<evidence type="ECO:0000313" key="6">
    <source>
        <dbReference type="EMBL" id="TFB85158.1"/>
    </source>
</evidence>
<evidence type="ECO:0000256" key="4">
    <source>
        <dbReference type="SAM" id="SignalP"/>
    </source>
</evidence>
<dbReference type="AlphaFoldDB" id="A0A4R8VMJ6"/>
<protein>
    <submittedName>
        <fullName evidence="6">Sugar ABC transporter substrate-binding protein</fullName>
    </submittedName>
</protein>
<feature type="domain" description="Periplasmic binding protein" evidence="5">
    <location>
        <begin position="54"/>
        <end position="308"/>
    </location>
</feature>
<dbReference type="PROSITE" id="PS51257">
    <property type="entry name" value="PROKAR_LIPOPROTEIN"/>
    <property type="match status" value="1"/>
</dbReference>
<sequence>MMFQGRNVMIKRNFALRIAVAAVGAVAAASVFSACSQTVTPSTTEPAAGGNKTIGIAVADQKSLFYVAAVDGMEQAAKEAGYKLITLSANNNSSQQVNQVQDLITQQVGAIIFIAQDATSAAAGVKLANDAGIPIIAVDQKPESGDGKLATYIATDSVKAAEELCTWLFDQIGGAGDLAILQGPLGATAELQRSEGCDKALANYPDINVVAMESANWDETEAFTAAQNILTANPNLKAFFGESDAMAMGAAKAAKQDGREGLFFVGIDGFPTMFEAITGGLTQATMAQQPYLMGQMSVKNAVQIAEGKTADVPELQYMDTVLVTKENVADNDPTKFYGPDF</sequence>
<comment type="subcellular location">
    <subcellularLocation>
        <location evidence="1">Cell envelope</location>
    </subcellularLocation>
</comment>
<evidence type="ECO:0000256" key="1">
    <source>
        <dbReference type="ARBA" id="ARBA00004196"/>
    </source>
</evidence>
<dbReference type="PANTHER" id="PTHR46847">
    <property type="entry name" value="D-ALLOSE-BINDING PERIPLASMIC PROTEIN-RELATED"/>
    <property type="match status" value="1"/>
</dbReference>
<dbReference type="Pfam" id="PF13407">
    <property type="entry name" value="Peripla_BP_4"/>
    <property type="match status" value="1"/>
</dbReference>
<accession>A0A4R8VMJ6</accession>